<dbReference type="InterPro" id="IPR019554">
    <property type="entry name" value="Soluble_ligand-bd"/>
</dbReference>
<name>A0A839QQE3_9MICO</name>
<dbReference type="Pfam" id="PF10531">
    <property type="entry name" value="SLBB"/>
    <property type="match status" value="1"/>
</dbReference>
<dbReference type="GO" id="GO:0015628">
    <property type="term" value="P:protein secretion by the type II secretion system"/>
    <property type="evidence" value="ECO:0007669"/>
    <property type="project" value="TreeGrafter"/>
</dbReference>
<dbReference type="NCBIfam" id="TIGR00426">
    <property type="entry name" value="competence protein ComEA helix-hairpin-helix repeat region"/>
    <property type="match status" value="1"/>
</dbReference>
<feature type="compositionally biased region" description="Pro residues" evidence="1">
    <location>
        <begin position="100"/>
        <end position="112"/>
    </location>
</feature>
<keyword evidence="2" id="KW-0472">Membrane</keyword>
<dbReference type="InterPro" id="IPR010994">
    <property type="entry name" value="RuvA_2-like"/>
</dbReference>
<feature type="domain" description="Helix-hairpin-helix DNA-binding motif class 1" evidence="3">
    <location>
        <begin position="244"/>
        <end position="263"/>
    </location>
</feature>
<feature type="region of interest" description="Disordered" evidence="1">
    <location>
        <begin position="183"/>
        <end position="236"/>
    </location>
</feature>
<reference evidence="4 5" key="1">
    <citation type="submission" date="2020-08" db="EMBL/GenBank/DDBJ databases">
        <title>Sequencing the genomes of 1000 actinobacteria strains.</title>
        <authorList>
            <person name="Klenk H.-P."/>
        </authorList>
    </citation>
    <scope>NUCLEOTIDE SEQUENCE [LARGE SCALE GENOMIC DNA]</scope>
    <source>
        <strain evidence="4 5">DSM 23040</strain>
    </source>
</reference>
<evidence type="ECO:0000259" key="3">
    <source>
        <dbReference type="SMART" id="SM00278"/>
    </source>
</evidence>
<dbReference type="Pfam" id="PF12836">
    <property type="entry name" value="HHH_3"/>
    <property type="match status" value="1"/>
</dbReference>
<organism evidence="4 5">
    <name type="scientific">Helcobacillus massiliensis</name>
    <dbReference type="NCBI Taxonomy" id="521392"/>
    <lineage>
        <taxon>Bacteria</taxon>
        <taxon>Bacillati</taxon>
        <taxon>Actinomycetota</taxon>
        <taxon>Actinomycetes</taxon>
        <taxon>Micrococcales</taxon>
        <taxon>Dermabacteraceae</taxon>
        <taxon>Helcobacillus</taxon>
    </lineage>
</organism>
<dbReference type="PANTHER" id="PTHR21180">
    <property type="entry name" value="ENDONUCLEASE/EXONUCLEASE/PHOSPHATASE FAMILY DOMAIN-CONTAINING PROTEIN 1"/>
    <property type="match status" value="1"/>
</dbReference>
<dbReference type="GO" id="GO:0003677">
    <property type="term" value="F:DNA binding"/>
    <property type="evidence" value="ECO:0007669"/>
    <property type="project" value="InterPro"/>
</dbReference>
<sequence>MSQRDTRKGRRAAPHTQASSWDDLEKWARPTLTERVRSAVTLTRVLVFATVIAVVVLAARLVTAGSDSGTVVPPAAAARTYPGTAASDGGGTGGGAERPQPAPASTPGPGDPAAPAEGPEPAAGVMYVYVTGQVPNQGVVRVPAGARVHDAVRAAGGLTGDADTTSLNLARPLQDGEHIHVLAHGEEPPPGYSAGTIGSPGSTGTTGSSSPGSGGGPAEARGTSTGGPGGGADGRININTATAQELQELPGVGPSIAQRIIEFRDANGPFPSVDSLTEVSGIGPATLEKLRDSATV</sequence>
<keyword evidence="2" id="KW-0812">Transmembrane</keyword>
<feature type="compositionally biased region" description="Gly residues" evidence="1">
    <location>
        <begin position="224"/>
        <end position="233"/>
    </location>
</feature>
<keyword evidence="5" id="KW-1185">Reference proteome</keyword>
<dbReference type="SUPFAM" id="SSF47781">
    <property type="entry name" value="RuvA domain 2-like"/>
    <property type="match status" value="1"/>
</dbReference>
<dbReference type="RefSeq" id="WP_183374690.1">
    <property type="nucleotide sequence ID" value="NZ_CBCSFZ010000007.1"/>
</dbReference>
<dbReference type="PANTHER" id="PTHR21180:SF32">
    <property type="entry name" value="ENDONUCLEASE_EXONUCLEASE_PHOSPHATASE FAMILY DOMAIN-CONTAINING PROTEIN 1"/>
    <property type="match status" value="1"/>
</dbReference>
<feature type="compositionally biased region" description="Low complexity" evidence="1">
    <location>
        <begin position="199"/>
        <end position="211"/>
    </location>
</feature>
<comment type="caution">
    <text evidence="4">The sequence shown here is derived from an EMBL/GenBank/DDBJ whole genome shotgun (WGS) entry which is preliminary data.</text>
</comment>
<dbReference type="AlphaFoldDB" id="A0A839QQE3"/>
<feature type="region of interest" description="Disordered" evidence="1">
    <location>
        <begin position="80"/>
        <end position="119"/>
    </location>
</feature>
<dbReference type="Gene3D" id="1.10.150.320">
    <property type="entry name" value="Photosystem II 12 kDa extrinsic protein"/>
    <property type="match status" value="1"/>
</dbReference>
<evidence type="ECO:0000256" key="1">
    <source>
        <dbReference type="SAM" id="MobiDB-lite"/>
    </source>
</evidence>
<dbReference type="InterPro" id="IPR003583">
    <property type="entry name" value="Hlx-hairpin-Hlx_DNA-bd_motif"/>
</dbReference>
<proteinExistence type="predicted"/>
<dbReference type="GO" id="GO:0006281">
    <property type="term" value="P:DNA repair"/>
    <property type="evidence" value="ECO:0007669"/>
    <property type="project" value="InterPro"/>
</dbReference>
<protein>
    <submittedName>
        <fullName evidence="4">Competence protein ComEA</fullName>
    </submittedName>
</protein>
<dbReference type="GO" id="GO:0015627">
    <property type="term" value="C:type II protein secretion system complex"/>
    <property type="evidence" value="ECO:0007669"/>
    <property type="project" value="TreeGrafter"/>
</dbReference>
<keyword evidence="2" id="KW-1133">Transmembrane helix</keyword>
<evidence type="ECO:0000313" key="5">
    <source>
        <dbReference type="Proteomes" id="UP000568050"/>
    </source>
</evidence>
<evidence type="ECO:0000256" key="2">
    <source>
        <dbReference type="SAM" id="Phobius"/>
    </source>
</evidence>
<accession>A0A839QQE3</accession>
<dbReference type="Proteomes" id="UP000568050">
    <property type="component" value="Unassembled WGS sequence"/>
</dbReference>
<dbReference type="Gene3D" id="3.10.560.10">
    <property type="entry name" value="Outer membrane lipoprotein wza domain like"/>
    <property type="match status" value="1"/>
</dbReference>
<gene>
    <name evidence="4" type="ORF">FHX50_000792</name>
</gene>
<feature type="transmembrane region" description="Helical" evidence="2">
    <location>
        <begin position="45"/>
        <end position="63"/>
    </location>
</feature>
<evidence type="ECO:0000313" key="4">
    <source>
        <dbReference type="EMBL" id="MBB3022544.1"/>
    </source>
</evidence>
<dbReference type="InterPro" id="IPR004509">
    <property type="entry name" value="Competence_ComEA_HhH"/>
</dbReference>
<feature type="region of interest" description="Disordered" evidence="1">
    <location>
        <begin position="1"/>
        <end position="22"/>
    </location>
</feature>
<dbReference type="SMART" id="SM00278">
    <property type="entry name" value="HhH1"/>
    <property type="match status" value="2"/>
</dbReference>
<dbReference type="EMBL" id="JACHWP010000001">
    <property type="protein sequence ID" value="MBB3022544.1"/>
    <property type="molecule type" value="Genomic_DNA"/>
</dbReference>
<feature type="domain" description="Helix-hairpin-helix DNA-binding motif class 1" evidence="3">
    <location>
        <begin position="274"/>
        <end position="293"/>
    </location>
</feature>
<dbReference type="InterPro" id="IPR051675">
    <property type="entry name" value="Endo/Exo/Phosphatase_dom_1"/>
</dbReference>